<proteinExistence type="predicted"/>
<dbReference type="AlphaFoldDB" id="A0A5A5TJL9"/>
<comment type="caution">
    <text evidence="2">The sequence shown here is derived from an EMBL/GenBank/DDBJ whole genome shotgun (WGS) entry which is preliminary data.</text>
</comment>
<organism evidence="2 3">
    <name type="scientific">Dictyobacter arantiisoli</name>
    <dbReference type="NCBI Taxonomy" id="2014874"/>
    <lineage>
        <taxon>Bacteria</taxon>
        <taxon>Bacillati</taxon>
        <taxon>Chloroflexota</taxon>
        <taxon>Ktedonobacteria</taxon>
        <taxon>Ktedonobacterales</taxon>
        <taxon>Dictyobacteraceae</taxon>
        <taxon>Dictyobacter</taxon>
    </lineage>
</organism>
<dbReference type="InterPro" id="IPR027417">
    <property type="entry name" value="P-loop_NTPase"/>
</dbReference>
<evidence type="ECO:0000313" key="2">
    <source>
        <dbReference type="EMBL" id="GCF11428.1"/>
    </source>
</evidence>
<sequence>MDDPAEEREGGPGCANEPRSWPSFFTGSAEKRAMLGPDAFLHTHVPVVLEREDGTRCNEEEVITRLLAPPEDPLENRVWFLVGQRGSGKTEVLEWLALELVQREPQRIPYILHIRSHETSLPHLLSKCKRLLECRERETYLFGYLPPIFSRNVTHQSLKVGERSLIRLSSDEKVPDPLPQIVESRRPHVLGR</sequence>
<reference evidence="2 3" key="1">
    <citation type="submission" date="2019-01" db="EMBL/GenBank/DDBJ databases">
        <title>Draft genome sequence of Dictyobacter sp. Uno17.</title>
        <authorList>
            <person name="Wang C.M."/>
            <person name="Zheng Y."/>
            <person name="Sakai Y."/>
            <person name="Abe K."/>
            <person name="Yokota A."/>
            <person name="Yabe S."/>
        </authorList>
    </citation>
    <scope>NUCLEOTIDE SEQUENCE [LARGE SCALE GENOMIC DNA]</scope>
    <source>
        <strain evidence="2 3">Uno17</strain>
    </source>
</reference>
<keyword evidence="3" id="KW-1185">Reference proteome</keyword>
<name>A0A5A5TJL9_9CHLR</name>
<evidence type="ECO:0000256" key="1">
    <source>
        <dbReference type="SAM" id="MobiDB-lite"/>
    </source>
</evidence>
<feature type="region of interest" description="Disordered" evidence="1">
    <location>
        <begin position="1"/>
        <end position="22"/>
    </location>
</feature>
<accession>A0A5A5TJL9</accession>
<gene>
    <name evidence="2" type="ORF">KDI_49920</name>
</gene>
<protein>
    <submittedName>
        <fullName evidence="2">Uncharacterized protein</fullName>
    </submittedName>
</protein>
<dbReference type="SUPFAM" id="SSF52540">
    <property type="entry name" value="P-loop containing nucleoside triphosphate hydrolases"/>
    <property type="match status" value="1"/>
</dbReference>
<dbReference type="EMBL" id="BIXY01000111">
    <property type="protein sequence ID" value="GCF11428.1"/>
    <property type="molecule type" value="Genomic_DNA"/>
</dbReference>
<dbReference type="Proteomes" id="UP000322530">
    <property type="component" value="Unassembled WGS sequence"/>
</dbReference>
<evidence type="ECO:0000313" key="3">
    <source>
        <dbReference type="Proteomes" id="UP000322530"/>
    </source>
</evidence>